<organism evidence="1 2">
    <name type="scientific">Acanthoscelides obtectus</name>
    <name type="common">Bean weevil</name>
    <name type="synonym">Bruchus obtectus</name>
    <dbReference type="NCBI Taxonomy" id="200917"/>
    <lineage>
        <taxon>Eukaryota</taxon>
        <taxon>Metazoa</taxon>
        <taxon>Ecdysozoa</taxon>
        <taxon>Arthropoda</taxon>
        <taxon>Hexapoda</taxon>
        <taxon>Insecta</taxon>
        <taxon>Pterygota</taxon>
        <taxon>Neoptera</taxon>
        <taxon>Endopterygota</taxon>
        <taxon>Coleoptera</taxon>
        <taxon>Polyphaga</taxon>
        <taxon>Cucujiformia</taxon>
        <taxon>Chrysomeloidea</taxon>
        <taxon>Chrysomelidae</taxon>
        <taxon>Bruchinae</taxon>
        <taxon>Bruchini</taxon>
        <taxon>Acanthoscelides</taxon>
    </lineage>
</organism>
<name>A0A9P0KBV4_ACAOB</name>
<dbReference type="Proteomes" id="UP001152888">
    <property type="component" value="Unassembled WGS sequence"/>
</dbReference>
<reference evidence="1" key="1">
    <citation type="submission" date="2022-03" db="EMBL/GenBank/DDBJ databases">
        <authorList>
            <person name="Sayadi A."/>
        </authorList>
    </citation>
    <scope>NUCLEOTIDE SEQUENCE</scope>
</reference>
<dbReference type="EMBL" id="CAKOFQ010006768">
    <property type="protein sequence ID" value="CAH1970035.1"/>
    <property type="molecule type" value="Genomic_DNA"/>
</dbReference>
<evidence type="ECO:0000313" key="1">
    <source>
        <dbReference type="EMBL" id="CAH1970035.1"/>
    </source>
</evidence>
<accession>A0A9P0KBV4</accession>
<sequence>MFTHASSVIEGVKENPFPEAHCRSLYLLWGAIEHVLGRFYGIIFICSSDNLHILQCYSQ</sequence>
<gene>
    <name evidence="1" type="ORF">ACAOBT_LOCUS8692</name>
</gene>
<evidence type="ECO:0000313" key="2">
    <source>
        <dbReference type="Proteomes" id="UP001152888"/>
    </source>
</evidence>
<protein>
    <submittedName>
        <fullName evidence="1">Uncharacterized protein</fullName>
    </submittedName>
</protein>
<proteinExistence type="predicted"/>
<dbReference type="AlphaFoldDB" id="A0A9P0KBV4"/>
<keyword evidence="2" id="KW-1185">Reference proteome</keyword>
<comment type="caution">
    <text evidence="1">The sequence shown here is derived from an EMBL/GenBank/DDBJ whole genome shotgun (WGS) entry which is preliminary data.</text>
</comment>